<dbReference type="AlphaFoldDB" id="A0A232LN67"/>
<dbReference type="PROSITE" id="PS51683">
    <property type="entry name" value="SAM_OMT_II"/>
    <property type="match status" value="1"/>
</dbReference>
<dbReference type="Proteomes" id="UP000243515">
    <property type="component" value="Unassembled WGS sequence"/>
</dbReference>
<dbReference type="InterPro" id="IPR029063">
    <property type="entry name" value="SAM-dependent_MTases_sf"/>
</dbReference>
<keyword evidence="1" id="KW-0489">Methyltransferase</keyword>
<dbReference type="Gene3D" id="3.40.50.150">
    <property type="entry name" value="Vaccinia Virus protein VP39"/>
    <property type="match status" value="1"/>
</dbReference>
<comment type="caution">
    <text evidence="5">The sequence shown here is derived from an EMBL/GenBank/DDBJ whole genome shotgun (WGS) entry which is preliminary data.</text>
</comment>
<dbReference type="InterPro" id="IPR036390">
    <property type="entry name" value="WH_DNA-bd_sf"/>
</dbReference>
<dbReference type="GO" id="GO:0032259">
    <property type="term" value="P:methylation"/>
    <property type="evidence" value="ECO:0007669"/>
    <property type="project" value="UniProtKB-KW"/>
</dbReference>
<organism evidence="5 6">
    <name type="scientific">Elaphomyces granulatus</name>
    <dbReference type="NCBI Taxonomy" id="519963"/>
    <lineage>
        <taxon>Eukaryota</taxon>
        <taxon>Fungi</taxon>
        <taxon>Dikarya</taxon>
        <taxon>Ascomycota</taxon>
        <taxon>Pezizomycotina</taxon>
        <taxon>Eurotiomycetes</taxon>
        <taxon>Eurotiomycetidae</taxon>
        <taxon>Eurotiales</taxon>
        <taxon>Elaphomycetaceae</taxon>
        <taxon>Elaphomyces</taxon>
    </lineage>
</organism>
<dbReference type="PANTHER" id="PTHR43712">
    <property type="entry name" value="PUTATIVE (AFU_ORTHOLOGUE AFUA_4G14580)-RELATED"/>
    <property type="match status" value="1"/>
</dbReference>
<protein>
    <recommendedName>
        <fullName evidence="4">O-methyltransferase C-terminal domain-containing protein</fullName>
    </recommendedName>
</protein>
<dbReference type="OrthoDB" id="1535081at2759"/>
<name>A0A232LN67_9EURO</name>
<keyword evidence="6" id="KW-1185">Reference proteome</keyword>
<keyword evidence="2" id="KW-0808">Transferase</keyword>
<evidence type="ECO:0000313" key="5">
    <source>
        <dbReference type="EMBL" id="OXV05562.1"/>
    </source>
</evidence>
<evidence type="ECO:0000313" key="6">
    <source>
        <dbReference type="Proteomes" id="UP000243515"/>
    </source>
</evidence>
<dbReference type="InterPro" id="IPR001077">
    <property type="entry name" value="COMT_C"/>
</dbReference>
<evidence type="ECO:0000259" key="4">
    <source>
        <dbReference type="Pfam" id="PF00891"/>
    </source>
</evidence>
<evidence type="ECO:0000256" key="1">
    <source>
        <dbReference type="ARBA" id="ARBA00022603"/>
    </source>
</evidence>
<dbReference type="InterPro" id="IPR036388">
    <property type="entry name" value="WH-like_DNA-bd_sf"/>
</dbReference>
<dbReference type="PANTHER" id="PTHR43712:SF1">
    <property type="entry name" value="HYPOTHETICAL O-METHYLTRANSFERASE (EUROFUNG)-RELATED"/>
    <property type="match status" value="1"/>
</dbReference>
<feature type="domain" description="O-methyltransferase C-terminal" evidence="4">
    <location>
        <begin position="196"/>
        <end position="399"/>
    </location>
</feature>
<evidence type="ECO:0000256" key="2">
    <source>
        <dbReference type="ARBA" id="ARBA00022679"/>
    </source>
</evidence>
<gene>
    <name evidence="5" type="ORF">Egran_06670</name>
</gene>
<keyword evidence="3" id="KW-0949">S-adenosyl-L-methionine</keyword>
<dbReference type="Pfam" id="PF00891">
    <property type="entry name" value="Methyltransf_2"/>
    <property type="match status" value="1"/>
</dbReference>
<dbReference type="EMBL" id="NPHW01006770">
    <property type="protein sequence ID" value="OXV05562.1"/>
    <property type="molecule type" value="Genomic_DNA"/>
</dbReference>
<dbReference type="InterPro" id="IPR016461">
    <property type="entry name" value="COMT-like"/>
</dbReference>
<proteinExistence type="predicted"/>
<sequence>MISKWDSGVASSLIQEIASINALSQSIVQDEASRVQALNLARKLVNVLEKPEDAALQNAMSPSEIVVARIAVDLNLYDLIADGSGEAKKVGQLAAVTNADPRLLTRILRLLDCMGWVKQLDDDSFAPTPITEAMKGKALQACLKHQYVSIFMFKSLELSAEEVSPSFDIGFRVFEKLPEYFRKFGFQQPSDENSGPFQYAFNVDQPAFQWWQQDPELSENFNIFMTGVRGARPHWVRWFPIRERILNGVSQDEKDVLLVDIAGGRGHDLHRFIEAFSDVKGRFVLEDLPVVINDYRSANARIEPLKHDILTPQPIHDARVYFLHHVLHDWSDDASIQILSQIAKAMKPNYSRVILGENVLPSRKCPINKARLDWAMMALHCGMARTVSQFDILCEKAGLKLVKYWPPPGDGDGIIEAVLQGDDLSLLNDSQP</sequence>
<dbReference type="GO" id="GO:0008171">
    <property type="term" value="F:O-methyltransferase activity"/>
    <property type="evidence" value="ECO:0007669"/>
    <property type="project" value="InterPro"/>
</dbReference>
<dbReference type="SUPFAM" id="SSF46785">
    <property type="entry name" value="Winged helix' DNA-binding domain"/>
    <property type="match status" value="1"/>
</dbReference>
<accession>A0A232LN67</accession>
<dbReference type="Gene3D" id="1.10.10.10">
    <property type="entry name" value="Winged helix-like DNA-binding domain superfamily/Winged helix DNA-binding domain"/>
    <property type="match status" value="1"/>
</dbReference>
<evidence type="ECO:0000256" key="3">
    <source>
        <dbReference type="ARBA" id="ARBA00022691"/>
    </source>
</evidence>
<reference evidence="5 6" key="1">
    <citation type="journal article" date="2015" name="Environ. Microbiol.">
        <title>Metagenome sequence of Elaphomyces granulatus from sporocarp tissue reveals Ascomycota ectomycorrhizal fingerprints of genome expansion and a Proteobacteria-rich microbiome.</title>
        <authorList>
            <person name="Quandt C.A."/>
            <person name="Kohler A."/>
            <person name="Hesse C.N."/>
            <person name="Sharpton T.J."/>
            <person name="Martin F."/>
            <person name="Spatafora J.W."/>
        </authorList>
    </citation>
    <scope>NUCLEOTIDE SEQUENCE [LARGE SCALE GENOMIC DNA]</scope>
    <source>
        <strain evidence="5 6">OSC145934</strain>
    </source>
</reference>
<dbReference type="SUPFAM" id="SSF53335">
    <property type="entry name" value="S-adenosyl-L-methionine-dependent methyltransferases"/>
    <property type="match status" value="1"/>
</dbReference>